<dbReference type="InterPro" id="IPR022310">
    <property type="entry name" value="NAD/GMP_synthase"/>
</dbReference>
<dbReference type="SUPFAM" id="SSF52402">
    <property type="entry name" value="Adenine nucleotide alpha hydrolases-like"/>
    <property type="match status" value="1"/>
</dbReference>
<evidence type="ECO:0000256" key="6">
    <source>
        <dbReference type="ARBA" id="ARBA00022741"/>
    </source>
</evidence>
<evidence type="ECO:0000259" key="13">
    <source>
        <dbReference type="PROSITE" id="PS51553"/>
    </source>
</evidence>
<dbReference type="Pfam" id="PF00958">
    <property type="entry name" value="GMP_synt_C"/>
    <property type="match status" value="1"/>
</dbReference>
<evidence type="ECO:0000256" key="11">
    <source>
        <dbReference type="HAMAP-Rule" id="MF_00344"/>
    </source>
</evidence>
<keyword evidence="6 11" id="KW-0547">Nucleotide-binding</keyword>
<keyword evidence="8 11" id="KW-0658">Purine biosynthesis</keyword>
<dbReference type="Gene3D" id="3.40.50.880">
    <property type="match status" value="1"/>
</dbReference>
<feature type="active site" description="Nucleophile" evidence="11">
    <location>
        <position position="86"/>
    </location>
</feature>
<evidence type="ECO:0000313" key="15">
    <source>
        <dbReference type="Proteomes" id="UP000019197"/>
    </source>
</evidence>
<feature type="active site" evidence="11">
    <location>
        <position position="183"/>
    </location>
</feature>
<evidence type="ECO:0000256" key="1">
    <source>
        <dbReference type="ARBA" id="ARBA00002332"/>
    </source>
</evidence>
<comment type="subunit">
    <text evidence="11">Homodimer.</text>
</comment>
<keyword evidence="9 11" id="KW-0067">ATP-binding</keyword>
<keyword evidence="5 11" id="KW-0436">Ligase</keyword>
<dbReference type="NCBIfam" id="TIGR00888">
    <property type="entry name" value="guaA_Nterm"/>
    <property type="match status" value="1"/>
</dbReference>
<dbReference type="SUPFAM" id="SSF52317">
    <property type="entry name" value="Class I glutamine amidotransferase-like"/>
    <property type="match status" value="1"/>
</dbReference>
<proteinExistence type="inferred from homology"/>
<dbReference type="PROSITE" id="PS51273">
    <property type="entry name" value="GATASE_TYPE_1"/>
    <property type="match status" value="1"/>
</dbReference>
<reference evidence="14 15" key="1">
    <citation type="submission" date="2013-11" db="EMBL/GenBank/DDBJ databases">
        <title>Draft genome sequence and annotation of the entomopathogenic bacterium, Xenorhabdus cabanillasi strain JM26.</title>
        <authorList>
            <person name="Gualtieri M."/>
            <person name="Ogier J.C."/>
            <person name="Pages S."/>
            <person name="Givaudan A."/>
            <person name="Gaudriault S."/>
        </authorList>
    </citation>
    <scope>NUCLEOTIDE SEQUENCE [LARGE SCALE GENOMIC DNA]</scope>
    <source>
        <strain evidence="14 15">JM26</strain>
    </source>
</reference>
<dbReference type="CDD" id="cd01997">
    <property type="entry name" value="GMP_synthase_C"/>
    <property type="match status" value="1"/>
</dbReference>
<dbReference type="GO" id="GO:0005829">
    <property type="term" value="C:cytosol"/>
    <property type="evidence" value="ECO:0007669"/>
    <property type="project" value="TreeGrafter"/>
</dbReference>
<dbReference type="PRINTS" id="PR00099">
    <property type="entry name" value="CPSGATASE"/>
</dbReference>
<dbReference type="InterPro" id="IPR029062">
    <property type="entry name" value="Class_I_gatase-like"/>
</dbReference>
<evidence type="ECO:0000313" key="14">
    <source>
        <dbReference type="EMBL" id="CDL87686.1"/>
    </source>
</evidence>
<dbReference type="CDD" id="cd01742">
    <property type="entry name" value="GATase1_GMP_Synthase"/>
    <property type="match status" value="1"/>
</dbReference>
<dbReference type="InterPro" id="IPR014729">
    <property type="entry name" value="Rossmann-like_a/b/a_fold"/>
</dbReference>
<keyword evidence="10 11" id="KW-0315">Glutamine amidotransferase</keyword>
<dbReference type="NCBIfam" id="NF000848">
    <property type="entry name" value="PRK00074.1"/>
    <property type="match status" value="1"/>
</dbReference>
<organism evidence="14 15">
    <name type="scientific">Xenorhabdus cabanillasii JM26</name>
    <dbReference type="NCBI Taxonomy" id="1427517"/>
    <lineage>
        <taxon>Bacteria</taxon>
        <taxon>Pseudomonadati</taxon>
        <taxon>Pseudomonadota</taxon>
        <taxon>Gammaproteobacteria</taxon>
        <taxon>Enterobacterales</taxon>
        <taxon>Morganellaceae</taxon>
        <taxon>Xenorhabdus</taxon>
    </lineage>
</organism>
<evidence type="ECO:0000256" key="10">
    <source>
        <dbReference type="ARBA" id="ARBA00022962"/>
    </source>
</evidence>
<dbReference type="InterPro" id="IPR025777">
    <property type="entry name" value="GMPS_ATP_PPase_dom"/>
</dbReference>
<dbReference type="GO" id="GO:0003921">
    <property type="term" value="F:GMP synthase activity"/>
    <property type="evidence" value="ECO:0007669"/>
    <property type="project" value="InterPro"/>
</dbReference>
<dbReference type="InterPro" id="IPR001674">
    <property type="entry name" value="GMP_synth_C"/>
</dbReference>
<evidence type="ECO:0000256" key="2">
    <source>
        <dbReference type="ARBA" id="ARBA00005153"/>
    </source>
</evidence>
<evidence type="ECO:0000256" key="4">
    <source>
        <dbReference type="ARBA" id="ARBA00021562"/>
    </source>
</evidence>
<keyword evidence="7 11" id="KW-0332">GMP biosynthesis</keyword>
<dbReference type="Proteomes" id="UP000019197">
    <property type="component" value="Unassembled WGS sequence"/>
</dbReference>
<dbReference type="FunFam" id="3.30.300.10:FF:000002">
    <property type="entry name" value="GMP synthase [glutamine-hydrolyzing]"/>
    <property type="match status" value="1"/>
</dbReference>
<dbReference type="AlphaFoldDB" id="W1JC86"/>
<dbReference type="EC" id="6.3.5.2" evidence="3 11"/>
<sequence length="525" mass="58560">MTTNIHQHRILILDFGSQYTQLIARRIREIGVYCELWTWNVTEEQIRAFNPNGIILSGGPESTTENDSPRAPEYVFNAGVPVLGVCYGMQTMSMQLGGEVSNSNEREFGYAQVEIKGDSELFRGIQDALNESGTPVLDVWMSHGDKVTAIPEGFTTVASTDSCPFAIMANDEKRFYGVQFHPEVTHTHQGLNILKRFVLNICQCEALWTPASIIDDIVERLRAKIGDDHVILALSGGVDSSVTALLLNRAIGKRLTCVFVDNGLLRLNEADQVMEMFAGKFDLNIVHVKAEDRFLSALAGIDDPEAKRKTIGHVFIDVFDEEAAKQTQVKWLAQGTIYPDVIESAASATGNAHVIKSHHNVGGLPEDMKLGLVEPLKELFKDEVRRIGLELGLPYDMLYRHPFPGPGLGVRVLGEVKKEYCDLLRRADAIFIEELHKADLYNKVSQAFTVFLPVRSVGVMGDGRKYDWVVSLRAVETIDFMTAHWAHLPYDFLGRVSNRIINEVDGISRVVYDISGKPPATIEWE</sequence>
<dbReference type="InterPro" id="IPR017926">
    <property type="entry name" value="GATASE"/>
</dbReference>
<feature type="binding site" evidence="12">
    <location>
        <begin position="235"/>
        <end position="241"/>
    </location>
    <ligand>
        <name>ATP</name>
        <dbReference type="ChEBI" id="CHEBI:30616"/>
    </ligand>
</feature>
<dbReference type="Gene3D" id="3.30.300.10">
    <property type="match status" value="1"/>
</dbReference>
<evidence type="ECO:0000256" key="5">
    <source>
        <dbReference type="ARBA" id="ARBA00022598"/>
    </source>
</evidence>
<dbReference type="InterPro" id="IPR022955">
    <property type="entry name" value="GMP_synthase"/>
</dbReference>
<gene>
    <name evidence="11 14" type="primary">guaA</name>
    <name evidence="14" type="ORF">XCR1_970002</name>
</gene>
<dbReference type="Pfam" id="PF02540">
    <property type="entry name" value="NAD_synthase"/>
    <property type="match status" value="1"/>
</dbReference>
<dbReference type="PANTHER" id="PTHR11922:SF2">
    <property type="entry name" value="GMP SYNTHASE [GLUTAMINE-HYDROLYZING]"/>
    <property type="match status" value="1"/>
</dbReference>
<dbReference type="Pfam" id="PF00117">
    <property type="entry name" value="GATase"/>
    <property type="match status" value="1"/>
</dbReference>
<comment type="caution">
    <text evidence="14">The sequence shown here is derived from an EMBL/GenBank/DDBJ whole genome shotgun (WGS) entry which is preliminary data.</text>
</comment>
<comment type="pathway">
    <text evidence="2 11">Purine metabolism; GMP biosynthesis; GMP from XMP (L-Gln route): step 1/1.</text>
</comment>
<dbReference type="SUPFAM" id="SSF54810">
    <property type="entry name" value="GMP synthetase C-terminal dimerisation domain"/>
    <property type="match status" value="1"/>
</dbReference>
<dbReference type="FunFam" id="3.40.50.620:FF:000001">
    <property type="entry name" value="GMP synthase [glutamine-hydrolyzing]"/>
    <property type="match status" value="1"/>
</dbReference>
<dbReference type="Gene3D" id="3.40.50.620">
    <property type="entry name" value="HUPs"/>
    <property type="match status" value="1"/>
</dbReference>
<accession>W1JC86</accession>
<evidence type="ECO:0000256" key="9">
    <source>
        <dbReference type="ARBA" id="ARBA00022840"/>
    </source>
</evidence>
<protein>
    <recommendedName>
        <fullName evidence="4 11">GMP synthase [glutamine-hydrolyzing]</fullName>
        <ecNumber evidence="3 11">6.3.5.2</ecNumber>
    </recommendedName>
    <alternativeName>
        <fullName evidence="11">GMP synthetase</fullName>
    </alternativeName>
    <alternativeName>
        <fullName evidence="11">Glutamine amidotransferase</fullName>
    </alternativeName>
</protein>
<feature type="domain" description="GMPS ATP-PPase" evidence="13">
    <location>
        <begin position="208"/>
        <end position="400"/>
    </location>
</feature>
<feature type="active site" evidence="11">
    <location>
        <position position="181"/>
    </location>
</feature>
<dbReference type="PRINTS" id="PR00096">
    <property type="entry name" value="GATASE"/>
</dbReference>
<dbReference type="PRINTS" id="PR00097">
    <property type="entry name" value="ANTSNTHASEII"/>
</dbReference>
<dbReference type="PROSITE" id="PS51553">
    <property type="entry name" value="GMPS_ATP_PPASE"/>
    <property type="match status" value="1"/>
</dbReference>
<evidence type="ECO:0000256" key="7">
    <source>
        <dbReference type="ARBA" id="ARBA00022749"/>
    </source>
</evidence>
<comment type="function">
    <text evidence="1 11">Catalyzes the synthesis of GMP from XMP.</text>
</comment>
<dbReference type="UniPathway" id="UPA00189">
    <property type="reaction ID" value="UER00296"/>
</dbReference>
<dbReference type="InterPro" id="IPR004739">
    <property type="entry name" value="GMP_synth_GATase"/>
</dbReference>
<dbReference type="HAMAP" id="MF_00344">
    <property type="entry name" value="GMP_synthase"/>
    <property type="match status" value="1"/>
</dbReference>
<comment type="catalytic activity">
    <reaction evidence="11">
        <text>XMP + L-glutamine + ATP + H2O = GMP + L-glutamate + AMP + diphosphate + 2 H(+)</text>
        <dbReference type="Rhea" id="RHEA:11680"/>
        <dbReference type="ChEBI" id="CHEBI:15377"/>
        <dbReference type="ChEBI" id="CHEBI:15378"/>
        <dbReference type="ChEBI" id="CHEBI:29985"/>
        <dbReference type="ChEBI" id="CHEBI:30616"/>
        <dbReference type="ChEBI" id="CHEBI:33019"/>
        <dbReference type="ChEBI" id="CHEBI:57464"/>
        <dbReference type="ChEBI" id="CHEBI:58115"/>
        <dbReference type="ChEBI" id="CHEBI:58359"/>
        <dbReference type="ChEBI" id="CHEBI:456215"/>
        <dbReference type="EC" id="6.3.5.2"/>
    </reaction>
</comment>
<dbReference type="PANTHER" id="PTHR11922">
    <property type="entry name" value="GMP SYNTHASE-RELATED"/>
    <property type="match status" value="1"/>
</dbReference>
<evidence type="ECO:0000256" key="3">
    <source>
        <dbReference type="ARBA" id="ARBA00012746"/>
    </source>
</evidence>
<name>W1JC86_9GAMM</name>
<dbReference type="EMBL" id="CBXE010000494">
    <property type="protein sequence ID" value="CDL87686.1"/>
    <property type="molecule type" value="Genomic_DNA"/>
</dbReference>
<dbReference type="NCBIfam" id="TIGR00884">
    <property type="entry name" value="guaA_Cterm"/>
    <property type="match status" value="1"/>
</dbReference>
<dbReference type="RefSeq" id="WP_038269739.1">
    <property type="nucleotide sequence ID" value="NZ_CAWLVK010000494.1"/>
</dbReference>
<evidence type="ECO:0000256" key="12">
    <source>
        <dbReference type="PROSITE-ProRule" id="PRU00886"/>
    </source>
</evidence>
<dbReference type="GO" id="GO:0005524">
    <property type="term" value="F:ATP binding"/>
    <property type="evidence" value="ECO:0007669"/>
    <property type="project" value="UniProtKB-UniRule"/>
</dbReference>
<evidence type="ECO:0000256" key="8">
    <source>
        <dbReference type="ARBA" id="ARBA00022755"/>
    </source>
</evidence>
<dbReference type="OrthoDB" id="9802219at2"/>
<dbReference type="FunFam" id="3.40.50.880:FF:000001">
    <property type="entry name" value="GMP synthase [glutamine-hydrolyzing]"/>
    <property type="match status" value="1"/>
</dbReference>